<feature type="transmembrane region" description="Helical" evidence="7">
    <location>
        <begin position="323"/>
        <end position="352"/>
    </location>
</feature>
<protein>
    <recommendedName>
        <fullName evidence="7">TRAP transporter large permease protein</fullName>
    </recommendedName>
</protein>
<evidence type="ECO:0000313" key="9">
    <source>
        <dbReference type="EMBL" id="NYZ20965.1"/>
    </source>
</evidence>
<keyword evidence="5 7" id="KW-1133">Transmembrane helix</keyword>
<keyword evidence="4 7" id="KW-0812">Transmembrane</keyword>
<comment type="subcellular location">
    <subcellularLocation>
        <location evidence="1 7">Cell inner membrane</location>
        <topology evidence="1 7">Multi-pass membrane protein</topology>
    </subcellularLocation>
</comment>
<feature type="transmembrane region" description="Helical" evidence="7">
    <location>
        <begin position="408"/>
        <end position="432"/>
    </location>
</feature>
<feature type="transmembrane region" description="Helical" evidence="7">
    <location>
        <begin position="281"/>
        <end position="303"/>
    </location>
</feature>
<keyword evidence="3 7" id="KW-0997">Cell inner membrane</keyword>
<feature type="transmembrane region" description="Helical" evidence="7">
    <location>
        <begin position="176"/>
        <end position="201"/>
    </location>
</feature>
<feature type="transmembrane region" description="Helical" evidence="7">
    <location>
        <begin position="60"/>
        <end position="80"/>
    </location>
</feature>
<comment type="caution">
    <text evidence="9">The sequence shown here is derived from an EMBL/GenBank/DDBJ whole genome shotgun (WGS) entry which is preliminary data.</text>
</comment>
<dbReference type="Pfam" id="PF06808">
    <property type="entry name" value="DctM"/>
    <property type="match status" value="1"/>
</dbReference>
<keyword evidence="7" id="KW-0813">Transport</keyword>
<accession>A0ABX2TB01</accession>
<keyword evidence="6 7" id="KW-0472">Membrane</keyword>
<dbReference type="PIRSF" id="PIRSF006066">
    <property type="entry name" value="HI0050"/>
    <property type="match status" value="1"/>
</dbReference>
<feature type="transmembrane region" description="Helical" evidence="7">
    <location>
        <begin position="136"/>
        <end position="156"/>
    </location>
</feature>
<dbReference type="NCBIfam" id="TIGR00786">
    <property type="entry name" value="dctM"/>
    <property type="match status" value="1"/>
</dbReference>
<organism evidence="9 10">
    <name type="scientific">Azospirillum oleiclasticum</name>
    <dbReference type="NCBI Taxonomy" id="2735135"/>
    <lineage>
        <taxon>Bacteria</taxon>
        <taxon>Pseudomonadati</taxon>
        <taxon>Pseudomonadota</taxon>
        <taxon>Alphaproteobacteria</taxon>
        <taxon>Rhodospirillales</taxon>
        <taxon>Azospirillaceae</taxon>
        <taxon>Azospirillum</taxon>
    </lineage>
</organism>
<evidence type="ECO:0000256" key="4">
    <source>
        <dbReference type="ARBA" id="ARBA00022692"/>
    </source>
</evidence>
<sequence length="438" mass="46213">MEWYWVLALLVGGTLSLMLLGLPVAFAFFGANIVGAWIFLGGGNGLVQVGRNTVDSVASFTLAPLLMFILMGEVLFHSGVALKAIDAVERLFKRLPGRLSLAAVGGGVLFSALSGSSMANTALLGSTLLPEMRRRGYHPSVSMGPIMAVGGVAMLIPPSNMAVLLGTVSQIPISYILLGGIIPGLMIGAAHASFVFVRCVLNPSLAPPYEVADMPFAERVRPFLVYVVPLLSLFVVVVGSILGGIATPTESAALGAAGAVLFTVIYRAFSVGMLVKSLKQSAVISAMMLFIIAGSSTFSQILAFSGATRELVALVSATNPDPMVVLLGMLAILLLLGMFMDSLSMILLTIPFFMPMATALGFDLIWFGILVLFAIEISGMTPPFGMVLFAMKSVAPPDTTTAMIYRSIYPFVIIEMSLLALIILVPELATWLPGLIRS</sequence>
<gene>
    <name evidence="9" type="ORF">HND93_14720</name>
</gene>
<dbReference type="RefSeq" id="WP_180282745.1">
    <property type="nucleotide sequence ID" value="NZ_JABFDB010000010.1"/>
</dbReference>
<dbReference type="InterPro" id="IPR010656">
    <property type="entry name" value="DctM"/>
</dbReference>
<evidence type="ECO:0000313" key="10">
    <source>
        <dbReference type="Proteomes" id="UP000584642"/>
    </source>
</evidence>
<reference evidence="9 10" key="1">
    <citation type="submission" date="2020-05" db="EMBL/GenBank/DDBJ databases">
        <title>Azospirillum oleiclasticum sp. nov, a nitrogen-fixing and heavy crude oil-emulsifying bacterium isolated from the crude oil of Yumen Oilfield.</title>
        <authorList>
            <person name="Wu D."/>
            <person name="Cai M."/>
            <person name="Zhang X."/>
        </authorList>
    </citation>
    <scope>NUCLEOTIDE SEQUENCE [LARGE SCALE GENOMIC DNA]</scope>
    <source>
        <strain evidence="9 10">ROY-1-1-2</strain>
    </source>
</reference>
<evidence type="ECO:0000256" key="3">
    <source>
        <dbReference type="ARBA" id="ARBA00022519"/>
    </source>
</evidence>
<evidence type="ECO:0000256" key="6">
    <source>
        <dbReference type="ARBA" id="ARBA00023136"/>
    </source>
</evidence>
<comment type="function">
    <text evidence="7">Part of the tripartite ATP-independent periplasmic (TRAP) transport system.</text>
</comment>
<feature type="transmembrane region" description="Helical" evidence="7">
    <location>
        <begin position="364"/>
        <end position="388"/>
    </location>
</feature>
<comment type="similarity">
    <text evidence="7">Belongs to the TRAP transporter large permease family.</text>
</comment>
<evidence type="ECO:0000256" key="5">
    <source>
        <dbReference type="ARBA" id="ARBA00022989"/>
    </source>
</evidence>
<dbReference type="Proteomes" id="UP000584642">
    <property type="component" value="Unassembled WGS sequence"/>
</dbReference>
<dbReference type="EMBL" id="JABFDB010000010">
    <property type="protein sequence ID" value="NYZ20965.1"/>
    <property type="molecule type" value="Genomic_DNA"/>
</dbReference>
<evidence type="ECO:0000256" key="2">
    <source>
        <dbReference type="ARBA" id="ARBA00022475"/>
    </source>
</evidence>
<feature type="transmembrane region" description="Helical" evidence="7">
    <location>
        <begin position="252"/>
        <end position="269"/>
    </location>
</feature>
<evidence type="ECO:0000256" key="7">
    <source>
        <dbReference type="RuleBase" id="RU369079"/>
    </source>
</evidence>
<feature type="transmembrane region" description="Helical" evidence="7">
    <location>
        <begin position="100"/>
        <end position="124"/>
    </location>
</feature>
<proteinExistence type="inferred from homology"/>
<name>A0ABX2TB01_9PROT</name>
<feature type="transmembrane region" description="Helical" evidence="7">
    <location>
        <begin position="222"/>
        <end position="246"/>
    </location>
</feature>
<dbReference type="PANTHER" id="PTHR33362:SF5">
    <property type="entry name" value="C4-DICARBOXYLATE TRAP TRANSPORTER LARGE PERMEASE PROTEIN DCTM"/>
    <property type="match status" value="1"/>
</dbReference>
<dbReference type="PANTHER" id="PTHR33362">
    <property type="entry name" value="SIALIC ACID TRAP TRANSPORTER PERMEASE PROTEIN SIAT-RELATED"/>
    <property type="match status" value="1"/>
</dbReference>
<dbReference type="InterPro" id="IPR004681">
    <property type="entry name" value="TRAP_DctM"/>
</dbReference>
<keyword evidence="2" id="KW-1003">Cell membrane</keyword>
<feature type="transmembrane region" description="Helical" evidence="7">
    <location>
        <begin position="6"/>
        <end position="39"/>
    </location>
</feature>
<feature type="domain" description="TRAP C4-dicarboxylate transport system permease DctM subunit" evidence="8">
    <location>
        <begin position="14"/>
        <end position="428"/>
    </location>
</feature>
<comment type="subunit">
    <text evidence="7">The complex comprises the extracytoplasmic solute receptor protein and the two transmembrane proteins.</text>
</comment>
<evidence type="ECO:0000259" key="8">
    <source>
        <dbReference type="Pfam" id="PF06808"/>
    </source>
</evidence>
<evidence type="ECO:0000256" key="1">
    <source>
        <dbReference type="ARBA" id="ARBA00004429"/>
    </source>
</evidence>
<keyword evidence="10" id="KW-1185">Reference proteome</keyword>